<keyword evidence="4" id="KW-1185">Reference proteome</keyword>
<gene>
    <name evidence="3" type="ORF">NPE20_16195</name>
</gene>
<reference evidence="3 4" key="1">
    <citation type="submission" date="2022-07" db="EMBL/GenBank/DDBJ databases">
        <title>Mucilaginibacter sp. JC4.</title>
        <authorList>
            <person name="Le V."/>
            <person name="Ko S.-R."/>
            <person name="Ahn C.-Y."/>
            <person name="Oh H.-M."/>
        </authorList>
    </citation>
    <scope>NUCLEOTIDE SEQUENCE [LARGE SCALE GENOMIC DNA]</scope>
    <source>
        <strain evidence="3 4">JC4</strain>
    </source>
</reference>
<accession>A0ABT1T4H9</accession>
<name>A0ABT1T4H9_9SPHI</name>
<comment type="caution">
    <text evidence="3">The sequence shown here is derived from an EMBL/GenBank/DDBJ whole genome shotgun (WGS) entry which is preliminary data.</text>
</comment>
<protein>
    <recommendedName>
        <fullName evidence="5">Galactose oxidase</fullName>
    </recommendedName>
</protein>
<dbReference type="PANTHER" id="PTHR45632:SF3">
    <property type="entry name" value="KELCH-LIKE PROTEIN 32"/>
    <property type="match status" value="1"/>
</dbReference>
<dbReference type="PANTHER" id="PTHR45632">
    <property type="entry name" value="LD33804P"/>
    <property type="match status" value="1"/>
</dbReference>
<dbReference type="Proteomes" id="UP001204376">
    <property type="component" value="Unassembled WGS sequence"/>
</dbReference>
<dbReference type="InterPro" id="IPR015915">
    <property type="entry name" value="Kelch-typ_b-propeller"/>
</dbReference>
<organism evidence="3 4">
    <name type="scientific">Mucilaginibacter aquariorum</name>
    <dbReference type="NCBI Taxonomy" id="2967225"/>
    <lineage>
        <taxon>Bacteria</taxon>
        <taxon>Pseudomonadati</taxon>
        <taxon>Bacteroidota</taxon>
        <taxon>Sphingobacteriia</taxon>
        <taxon>Sphingobacteriales</taxon>
        <taxon>Sphingobacteriaceae</taxon>
        <taxon>Mucilaginibacter</taxon>
    </lineage>
</organism>
<keyword evidence="2" id="KW-0677">Repeat</keyword>
<dbReference type="Gene3D" id="2.120.10.80">
    <property type="entry name" value="Kelch-type beta propeller"/>
    <property type="match status" value="2"/>
</dbReference>
<dbReference type="EMBL" id="JANHOH010000003">
    <property type="protein sequence ID" value="MCQ6959520.1"/>
    <property type="molecule type" value="Genomic_DNA"/>
</dbReference>
<evidence type="ECO:0000256" key="2">
    <source>
        <dbReference type="ARBA" id="ARBA00022737"/>
    </source>
</evidence>
<dbReference type="RefSeq" id="WP_256539708.1">
    <property type="nucleotide sequence ID" value="NZ_JANHOH010000003.1"/>
</dbReference>
<keyword evidence="1" id="KW-0880">Kelch repeat</keyword>
<dbReference type="InterPro" id="IPR006652">
    <property type="entry name" value="Kelch_1"/>
</dbReference>
<evidence type="ECO:0000256" key="1">
    <source>
        <dbReference type="ARBA" id="ARBA00022441"/>
    </source>
</evidence>
<dbReference type="PROSITE" id="PS51257">
    <property type="entry name" value="PROKAR_LIPOPROTEIN"/>
    <property type="match status" value="1"/>
</dbReference>
<evidence type="ECO:0008006" key="5">
    <source>
        <dbReference type="Google" id="ProtNLM"/>
    </source>
</evidence>
<dbReference type="Pfam" id="PF01344">
    <property type="entry name" value="Kelch_1"/>
    <property type="match status" value="1"/>
</dbReference>
<evidence type="ECO:0000313" key="3">
    <source>
        <dbReference type="EMBL" id="MCQ6959520.1"/>
    </source>
</evidence>
<sequence length="341" mass="37367">MKILKSALVTTLWIATLIFLFSCKKDQVKQDMIATSASSTSETILAPSGTWSAIAPFGGGQRAFAVSFSIGNKGYIVSGFDRSAGTGALYEYSPQSNCWTLKSDFKGIQRSSAIGFSIGNKGYIGLGSGKKDFWEYDPATDQWTKKADFPGGNRSLAVGFNIGNKGYAGTGSTDAMPFHQDFWEYNPATDQWTKKADFPGSPRFAALGISINNKGYIGFGIDKDTEGLRDFYEYNPITDSWIKKEDIPGFGRTFSAGYSIDNKGFISGGYSPLALEFKGYLKDFWQYDQETGSWIQLPNLPGVGRQAPVGFSIGNNGYIGTGYNVDEGYEQSDIYVFKWDN</sequence>
<evidence type="ECO:0000313" key="4">
    <source>
        <dbReference type="Proteomes" id="UP001204376"/>
    </source>
</evidence>
<proteinExistence type="predicted"/>
<dbReference type="SUPFAM" id="SSF117281">
    <property type="entry name" value="Kelch motif"/>
    <property type="match status" value="1"/>
</dbReference>